<keyword evidence="3" id="KW-1185">Reference proteome</keyword>
<sequence>MTNPKGVNQWGEKKYPSDEELQDFFLSLTGQSLTVEEKRTKFFQLQRQFKIPTVRKPGISPEEAHAAVIKEVDKDINQMNGPLAVKENLKNNGLILISRNKIQEIMHEYAPEGFDHHFPGNLKQKISCKPLTLLGYILKLCAIPDARKAGAISHLYLDLVQEWNGIPIQLTTDKGSEIGWQNTLQSILREFYAPEINTETFPPSLTLKSTHNTVIEGLWHWLRDKTGFNLKDVILRGKHEFIFCAHIQWHHDLFYWIFVPLIQQELDKFVMYWNNHKIRKQKDKMMPSSHIPDDALHHPSLHGGEPCLIQVPQDAQAELRTILSEEVGRRDVHFSWYSEDFHAYASAVYETLGSPQLSLTNAWNIFALMTHAMAL</sequence>
<dbReference type="InterPro" id="IPR058913">
    <property type="entry name" value="Integrase_dom_put"/>
</dbReference>
<comment type="caution">
    <text evidence="2">The sequence shown here is derived from an EMBL/GenBank/DDBJ whole genome shotgun (WGS) entry which is preliminary data.</text>
</comment>
<dbReference type="PANTHER" id="PTHR46177:SF1">
    <property type="entry name" value="INTEGRASE CATALYTIC DOMAIN-CONTAINING PROTEIN"/>
    <property type="match status" value="1"/>
</dbReference>
<organism evidence="2 3">
    <name type="scientific">Macrolepiota fuliginosa MF-IS2</name>
    <dbReference type="NCBI Taxonomy" id="1400762"/>
    <lineage>
        <taxon>Eukaryota</taxon>
        <taxon>Fungi</taxon>
        <taxon>Dikarya</taxon>
        <taxon>Basidiomycota</taxon>
        <taxon>Agaricomycotina</taxon>
        <taxon>Agaricomycetes</taxon>
        <taxon>Agaricomycetidae</taxon>
        <taxon>Agaricales</taxon>
        <taxon>Agaricineae</taxon>
        <taxon>Agaricaceae</taxon>
        <taxon>Macrolepiota</taxon>
    </lineage>
</organism>
<dbReference type="Pfam" id="PF24764">
    <property type="entry name" value="rva_4"/>
    <property type="match status" value="1"/>
</dbReference>
<accession>A0A9P5WZ13</accession>
<evidence type="ECO:0000259" key="1">
    <source>
        <dbReference type="Pfam" id="PF24764"/>
    </source>
</evidence>
<reference evidence="2" key="1">
    <citation type="submission" date="2020-11" db="EMBL/GenBank/DDBJ databases">
        <authorList>
            <consortium name="DOE Joint Genome Institute"/>
            <person name="Ahrendt S."/>
            <person name="Riley R."/>
            <person name="Andreopoulos W."/>
            <person name="Labutti K."/>
            <person name="Pangilinan J."/>
            <person name="Ruiz-Duenas F.J."/>
            <person name="Barrasa J.M."/>
            <person name="Sanchez-Garcia M."/>
            <person name="Camarero S."/>
            <person name="Miyauchi S."/>
            <person name="Serrano A."/>
            <person name="Linde D."/>
            <person name="Babiker R."/>
            <person name="Drula E."/>
            <person name="Ayuso-Fernandez I."/>
            <person name="Pacheco R."/>
            <person name="Padilla G."/>
            <person name="Ferreira P."/>
            <person name="Barriuso J."/>
            <person name="Kellner H."/>
            <person name="Castanera R."/>
            <person name="Alfaro M."/>
            <person name="Ramirez L."/>
            <person name="Pisabarro A.G."/>
            <person name="Kuo A."/>
            <person name="Tritt A."/>
            <person name="Lipzen A."/>
            <person name="He G."/>
            <person name="Yan M."/>
            <person name="Ng V."/>
            <person name="Cullen D."/>
            <person name="Martin F."/>
            <person name="Rosso M.-N."/>
            <person name="Henrissat B."/>
            <person name="Hibbett D."/>
            <person name="Martinez A.T."/>
            <person name="Grigoriev I.V."/>
        </authorList>
    </citation>
    <scope>NUCLEOTIDE SEQUENCE</scope>
    <source>
        <strain evidence="2">MF-IS2</strain>
    </source>
</reference>
<name>A0A9P5WZ13_9AGAR</name>
<dbReference type="EMBL" id="MU152443">
    <property type="protein sequence ID" value="KAF9440549.1"/>
    <property type="molecule type" value="Genomic_DNA"/>
</dbReference>
<dbReference type="AlphaFoldDB" id="A0A9P5WZ13"/>
<dbReference type="PANTHER" id="PTHR46177">
    <property type="entry name" value="INTEGRASE CATALYTIC DOMAIN-CONTAINING PROTEIN"/>
    <property type="match status" value="1"/>
</dbReference>
<evidence type="ECO:0000313" key="2">
    <source>
        <dbReference type="EMBL" id="KAF9440549.1"/>
    </source>
</evidence>
<gene>
    <name evidence="2" type="ORF">P691DRAFT_793250</name>
</gene>
<proteinExistence type="predicted"/>
<evidence type="ECO:0000313" key="3">
    <source>
        <dbReference type="Proteomes" id="UP000807342"/>
    </source>
</evidence>
<dbReference type="OrthoDB" id="2974164at2759"/>
<dbReference type="Proteomes" id="UP000807342">
    <property type="component" value="Unassembled WGS sequence"/>
</dbReference>
<feature type="domain" description="Integrase core" evidence="1">
    <location>
        <begin position="148"/>
        <end position="284"/>
    </location>
</feature>
<protein>
    <recommendedName>
        <fullName evidence="1">Integrase core domain-containing protein</fullName>
    </recommendedName>
</protein>